<reference evidence="5" key="1">
    <citation type="submission" date="2025-08" db="UniProtKB">
        <authorList>
            <consortium name="RefSeq"/>
        </authorList>
    </citation>
    <scope>IDENTIFICATION</scope>
</reference>
<dbReference type="GO" id="GO:0003676">
    <property type="term" value="F:nucleic acid binding"/>
    <property type="evidence" value="ECO:0007669"/>
    <property type="project" value="InterPro"/>
</dbReference>
<name>A0AAX6TF88_HETGA</name>
<dbReference type="RefSeq" id="XP_021119114.1">
    <property type="nucleotide sequence ID" value="XM_021263455.1"/>
</dbReference>
<organism evidence="4 5">
    <name type="scientific">Heterocephalus glaber</name>
    <name type="common">Naked mole rat</name>
    <dbReference type="NCBI Taxonomy" id="10181"/>
    <lineage>
        <taxon>Eukaryota</taxon>
        <taxon>Metazoa</taxon>
        <taxon>Chordata</taxon>
        <taxon>Craniata</taxon>
        <taxon>Vertebrata</taxon>
        <taxon>Euteleostomi</taxon>
        <taxon>Mammalia</taxon>
        <taxon>Eutheria</taxon>
        <taxon>Euarchontoglires</taxon>
        <taxon>Glires</taxon>
        <taxon>Rodentia</taxon>
        <taxon>Hystricomorpha</taxon>
        <taxon>Bathyergidae</taxon>
        <taxon>Heterocephalus</taxon>
    </lineage>
</organism>
<sequence length="346" mass="37075">MATSLIVIGPLPLVTSITGFKNSPTIFDEALHEDLGWTETFPTKHETAQTVAKKLLEDILPRYGFPVMLGSDNRPAFVSKGMNSRAGSGAPGGGGGVGKAGRRWAGPEARVPEGSGVGRGRGAAARNARGGGGGGETRVARLVRLHKAGEVGHRCRTWGRRCLDGDSSFCECAGRYSGKPCQCPRCENSPCGNRATCVPKSGADILCLCPNGKAGARWTESKEREAGSHPEHEGQPDRHIHQTFCSVLSKFLRQDPFMRLMAEQVFPTPCRVPDPSKGNRFKDARKGIHSGVIVAEMTGAKANMGMKTLLLPPCMRTFAVHICSSFPLPVAIAVQEYCLLFFTISL</sequence>
<feature type="domain" description="EGF-like" evidence="3">
    <location>
        <begin position="184"/>
        <end position="219"/>
    </location>
</feature>
<dbReference type="Proteomes" id="UP000694906">
    <property type="component" value="Unplaced"/>
</dbReference>
<evidence type="ECO:0000256" key="2">
    <source>
        <dbReference type="SAM" id="MobiDB-lite"/>
    </source>
</evidence>
<proteinExistence type="predicted"/>
<protein>
    <submittedName>
        <fullName evidence="5">Uncharacterized protein LOC110350488</fullName>
    </submittedName>
</protein>
<feature type="region of interest" description="Disordered" evidence="2">
    <location>
        <begin position="81"/>
        <end position="136"/>
    </location>
</feature>
<dbReference type="AlphaFoldDB" id="A0AAX6TF88"/>
<feature type="compositionally biased region" description="Gly residues" evidence="2">
    <location>
        <begin position="89"/>
        <end position="99"/>
    </location>
</feature>
<dbReference type="PROSITE" id="PS50026">
    <property type="entry name" value="EGF_3"/>
    <property type="match status" value="1"/>
</dbReference>
<keyword evidence="1" id="KW-0245">EGF-like domain</keyword>
<evidence type="ECO:0000259" key="3">
    <source>
        <dbReference type="PROSITE" id="PS50026"/>
    </source>
</evidence>
<accession>A0AAX6TF88</accession>
<dbReference type="InterPro" id="IPR036397">
    <property type="entry name" value="RNaseH_sf"/>
</dbReference>
<dbReference type="InterPro" id="IPR012337">
    <property type="entry name" value="RNaseH-like_sf"/>
</dbReference>
<evidence type="ECO:0000313" key="5">
    <source>
        <dbReference type="RefSeq" id="XP_021119114.1"/>
    </source>
</evidence>
<evidence type="ECO:0000256" key="1">
    <source>
        <dbReference type="PROSITE-ProRule" id="PRU00076"/>
    </source>
</evidence>
<dbReference type="GeneID" id="110350488"/>
<keyword evidence="4" id="KW-1185">Reference proteome</keyword>
<dbReference type="InterPro" id="IPR000742">
    <property type="entry name" value="EGF"/>
</dbReference>
<dbReference type="SUPFAM" id="SSF53098">
    <property type="entry name" value="Ribonuclease H-like"/>
    <property type="match status" value="1"/>
</dbReference>
<comment type="caution">
    <text evidence="1">Lacks conserved residue(s) required for the propagation of feature annotation.</text>
</comment>
<dbReference type="Gene3D" id="3.30.420.10">
    <property type="entry name" value="Ribonuclease H-like superfamily/Ribonuclease H"/>
    <property type="match status" value="1"/>
</dbReference>
<evidence type="ECO:0000313" key="4">
    <source>
        <dbReference type="Proteomes" id="UP000694906"/>
    </source>
</evidence>
<gene>
    <name evidence="5" type="primary">LOC110350488</name>
</gene>
<dbReference type="PROSITE" id="PS00022">
    <property type="entry name" value="EGF_1"/>
    <property type="match status" value="1"/>
</dbReference>